<sequence>MPSRSYIAKEESSMPGFKPAKDRLTLLLGGNAAGDCKLKPMMVKGAEPDLGAAQTSVLRAPAQRAAFEAKSTVTEPTAHPGCTTHTLGVHRGTGRCLADDHRNRVADKPHAA</sequence>
<proteinExistence type="predicted"/>
<accession>A0AAD1VWA3</accession>
<keyword evidence="2" id="KW-1185">Reference proteome</keyword>
<reference evidence="1" key="1">
    <citation type="submission" date="2022-03" db="EMBL/GenBank/DDBJ databases">
        <authorList>
            <person name="Alioto T."/>
            <person name="Alioto T."/>
            <person name="Gomez Garrido J."/>
        </authorList>
    </citation>
    <scope>NUCLEOTIDE SEQUENCE</scope>
</reference>
<evidence type="ECO:0000313" key="2">
    <source>
        <dbReference type="Proteomes" id="UP001295444"/>
    </source>
</evidence>
<organism evidence="1 2">
    <name type="scientific">Pelobates cultripes</name>
    <name type="common">Western spadefoot toad</name>
    <dbReference type="NCBI Taxonomy" id="61616"/>
    <lineage>
        <taxon>Eukaryota</taxon>
        <taxon>Metazoa</taxon>
        <taxon>Chordata</taxon>
        <taxon>Craniata</taxon>
        <taxon>Vertebrata</taxon>
        <taxon>Euteleostomi</taxon>
        <taxon>Amphibia</taxon>
        <taxon>Batrachia</taxon>
        <taxon>Anura</taxon>
        <taxon>Pelobatoidea</taxon>
        <taxon>Pelobatidae</taxon>
        <taxon>Pelobates</taxon>
    </lineage>
</organism>
<name>A0AAD1VWA3_PELCU</name>
<dbReference type="EMBL" id="OW240913">
    <property type="protein sequence ID" value="CAH2253337.1"/>
    <property type="molecule type" value="Genomic_DNA"/>
</dbReference>
<dbReference type="AlphaFoldDB" id="A0AAD1VWA3"/>
<protein>
    <submittedName>
        <fullName evidence="1">Tigger transposable element-derived 1-like</fullName>
    </submittedName>
</protein>
<gene>
    <name evidence="1" type="ORF">PECUL_23A059025</name>
</gene>
<evidence type="ECO:0000313" key="1">
    <source>
        <dbReference type="EMBL" id="CAH2253337.1"/>
    </source>
</evidence>
<dbReference type="Proteomes" id="UP001295444">
    <property type="component" value="Chromosome 02"/>
</dbReference>